<protein>
    <recommendedName>
        <fullName evidence="7">Cardiolipin synthase N-terminal domain-containing protein</fullName>
    </recommendedName>
</protein>
<dbReference type="Pfam" id="PF13396">
    <property type="entry name" value="PLDc_N"/>
    <property type="match status" value="1"/>
</dbReference>
<keyword evidence="4 6" id="KW-1133">Transmembrane helix</keyword>
<accession>A0A5C8ZUT2</accession>
<feature type="domain" description="Cardiolipin synthase N-terminal" evidence="7">
    <location>
        <begin position="57"/>
        <end position="94"/>
    </location>
</feature>
<evidence type="ECO:0000313" key="8">
    <source>
        <dbReference type="EMBL" id="TXS91031.1"/>
    </source>
</evidence>
<name>A0A5C8ZUT2_9GAMM</name>
<comment type="caution">
    <text evidence="8">The sequence shown here is derived from an EMBL/GenBank/DDBJ whole genome shotgun (WGS) entry which is preliminary data.</text>
</comment>
<evidence type="ECO:0000256" key="3">
    <source>
        <dbReference type="ARBA" id="ARBA00022692"/>
    </source>
</evidence>
<keyword evidence="9" id="KW-1185">Reference proteome</keyword>
<dbReference type="EMBL" id="VRYZ01000005">
    <property type="protein sequence ID" value="TXS91031.1"/>
    <property type="molecule type" value="Genomic_DNA"/>
</dbReference>
<keyword evidence="2" id="KW-1003">Cell membrane</keyword>
<proteinExistence type="predicted"/>
<keyword evidence="5 6" id="KW-0472">Membrane</keyword>
<organism evidence="8 9">
    <name type="scientific">Parahaliea aestuarii</name>
    <dbReference type="NCBI Taxonomy" id="1852021"/>
    <lineage>
        <taxon>Bacteria</taxon>
        <taxon>Pseudomonadati</taxon>
        <taxon>Pseudomonadota</taxon>
        <taxon>Gammaproteobacteria</taxon>
        <taxon>Cellvibrionales</taxon>
        <taxon>Halieaceae</taxon>
        <taxon>Parahaliea</taxon>
    </lineage>
</organism>
<keyword evidence="3 6" id="KW-0812">Transmembrane</keyword>
<dbReference type="AlphaFoldDB" id="A0A5C8ZUT2"/>
<dbReference type="GO" id="GO:0005886">
    <property type="term" value="C:plasma membrane"/>
    <property type="evidence" value="ECO:0007669"/>
    <property type="project" value="UniProtKB-SubCell"/>
</dbReference>
<dbReference type="InterPro" id="IPR027379">
    <property type="entry name" value="CLS_N"/>
</dbReference>
<feature type="transmembrane region" description="Helical" evidence="6">
    <location>
        <begin position="12"/>
        <end position="29"/>
    </location>
</feature>
<sequence>MMMADAQTKVRMGDVIIATGVACSIASYFDGFFPSGGFGYFLLQLGAIIGALCSVGFWFWMMVSLFKDGYSFSKLAWFAVILVTYFFGAILYYFSRYRPSLIKEIQGQAMTTWLK</sequence>
<gene>
    <name evidence="8" type="ORF">FVW59_12540</name>
</gene>
<feature type="transmembrane region" description="Helical" evidence="6">
    <location>
        <begin position="41"/>
        <end position="63"/>
    </location>
</feature>
<evidence type="ECO:0000259" key="7">
    <source>
        <dbReference type="Pfam" id="PF13396"/>
    </source>
</evidence>
<evidence type="ECO:0000313" key="9">
    <source>
        <dbReference type="Proteomes" id="UP000321933"/>
    </source>
</evidence>
<evidence type="ECO:0000256" key="1">
    <source>
        <dbReference type="ARBA" id="ARBA00004651"/>
    </source>
</evidence>
<feature type="transmembrane region" description="Helical" evidence="6">
    <location>
        <begin position="75"/>
        <end position="94"/>
    </location>
</feature>
<comment type="subcellular location">
    <subcellularLocation>
        <location evidence="1">Cell membrane</location>
        <topology evidence="1">Multi-pass membrane protein</topology>
    </subcellularLocation>
</comment>
<evidence type="ECO:0000256" key="2">
    <source>
        <dbReference type="ARBA" id="ARBA00022475"/>
    </source>
</evidence>
<evidence type="ECO:0000256" key="6">
    <source>
        <dbReference type="SAM" id="Phobius"/>
    </source>
</evidence>
<evidence type="ECO:0000256" key="5">
    <source>
        <dbReference type="ARBA" id="ARBA00023136"/>
    </source>
</evidence>
<reference evidence="8 9" key="1">
    <citation type="submission" date="2019-08" db="EMBL/GenBank/DDBJ databases">
        <title>Parahaliea maris sp. nov., isolated from the surface seawater.</title>
        <authorList>
            <person name="Liu Y."/>
        </authorList>
    </citation>
    <scope>NUCLEOTIDE SEQUENCE [LARGE SCALE GENOMIC DNA]</scope>
    <source>
        <strain evidence="8 9">S2-26</strain>
    </source>
</reference>
<dbReference type="Proteomes" id="UP000321933">
    <property type="component" value="Unassembled WGS sequence"/>
</dbReference>
<evidence type="ECO:0000256" key="4">
    <source>
        <dbReference type="ARBA" id="ARBA00022989"/>
    </source>
</evidence>